<proteinExistence type="predicted"/>
<keyword evidence="2" id="KW-1185">Reference proteome</keyword>
<sequence length="89" mass="9895">MASLLGLQGPEHLEAYGYQALTGLVNPLKALEKPKYAAQLRQATENPVCSVARKRRRHVNENHARALLKVLERITGSMCSHRSLDGFLT</sequence>
<evidence type="ECO:0000313" key="2">
    <source>
        <dbReference type="Proteomes" id="UP001341135"/>
    </source>
</evidence>
<dbReference type="EMBL" id="AP028907">
    <property type="protein sequence ID" value="BES81684.1"/>
    <property type="molecule type" value="Genomic_DNA"/>
</dbReference>
<accession>A0ABM8IVU2</accession>
<reference evidence="1 2" key="1">
    <citation type="submission" date="2023-09" db="EMBL/GenBank/DDBJ databases">
        <title>Pyrofollis japonicus gen. nov. sp. nov., a novel member of the family Pyrodictiaceae isolated from the Iheya North hydrothermal field.</title>
        <authorList>
            <person name="Miyazaki U."/>
            <person name="Sanari M."/>
            <person name="Tame A."/>
            <person name="Kitajima M."/>
            <person name="Okamoto A."/>
            <person name="Sawayama S."/>
            <person name="Miyazaki J."/>
            <person name="Takai K."/>
            <person name="Nakagawa S."/>
        </authorList>
    </citation>
    <scope>NUCLEOTIDE SEQUENCE [LARGE SCALE GENOMIC DNA]</scope>
    <source>
        <strain evidence="1 2">AV2</strain>
    </source>
</reference>
<gene>
    <name evidence="1" type="ORF">PABY_12510</name>
</gene>
<dbReference type="Proteomes" id="UP001341135">
    <property type="component" value="Chromosome"/>
</dbReference>
<evidence type="ECO:0000313" key="1">
    <source>
        <dbReference type="EMBL" id="BES81684.1"/>
    </source>
</evidence>
<protein>
    <submittedName>
        <fullName evidence="1">Uncharacterized protein</fullName>
    </submittedName>
</protein>
<name>A0ABM8IVU2_9CREN</name>
<organism evidence="1 2">
    <name type="scientific">Pyrodictium abyssi</name>
    <dbReference type="NCBI Taxonomy" id="54256"/>
    <lineage>
        <taxon>Archaea</taxon>
        <taxon>Thermoproteota</taxon>
        <taxon>Thermoprotei</taxon>
        <taxon>Desulfurococcales</taxon>
        <taxon>Pyrodictiaceae</taxon>
        <taxon>Pyrodictium</taxon>
    </lineage>
</organism>